<sequence>MSSKFLTFLTILVLFLSALGSSAEILRREDDHCQTTSTVDLTITGTATSGCTLTIIAPTVTAIACGDCSGPGSDESEEHSKRQFNKREDDKCMTTTTSGYTTTVDSIPGCTVTYEAPEVTAVACGSCGSD</sequence>
<feature type="compositionally biased region" description="Basic and acidic residues" evidence="1">
    <location>
        <begin position="78"/>
        <end position="89"/>
    </location>
</feature>
<evidence type="ECO:0000313" key="4">
    <source>
        <dbReference type="Proteomes" id="UP000266673"/>
    </source>
</evidence>
<feature type="chain" id="PRO_5017269426" evidence="2">
    <location>
        <begin position="24"/>
        <end position="130"/>
    </location>
</feature>
<organism evidence="3 4">
    <name type="scientific">Gigaspora rosea</name>
    <dbReference type="NCBI Taxonomy" id="44941"/>
    <lineage>
        <taxon>Eukaryota</taxon>
        <taxon>Fungi</taxon>
        <taxon>Fungi incertae sedis</taxon>
        <taxon>Mucoromycota</taxon>
        <taxon>Glomeromycotina</taxon>
        <taxon>Glomeromycetes</taxon>
        <taxon>Diversisporales</taxon>
        <taxon>Gigasporaceae</taxon>
        <taxon>Gigaspora</taxon>
    </lineage>
</organism>
<evidence type="ECO:0000256" key="1">
    <source>
        <dbReference type="SAM" id="MobiDB-lite"/>
    </source>
</evidence>
<name>A0A397U3Q6_9GLOM</name>
<evidence type="ECO:0000313" key="3">
    <source>
        <dbReference type="EMBL" id="RIB03399.1"/>
    </source>
</evidence>
<keyword evidence="2" id="KW-0732">Signal</keyword>
<evidence type="ECO:0000256" key="2">
    <source>
        <dbReference type="SAM" id="SignalP"/>
    </source>
</evidence>
<dbReference type="Proteomes" id="UP000266673">
    <property type="component" value="Unassembled WGS sequence"/>
</dbReference>
<dbReference type="AlphaFoldDB" id="A0A397U3Q6"/>
<dbReference type="OrthoDB" id="10439309at2759"/>
<protein>
    <submittedName>
        <fullName evidence="3">Uncharacterized protein</fullName>
    </submittedName>
</protein>
<dbReference type="EMBL" id="QKWP01002419">
    <property type="protein sequence ID" value="RIB03399.1"/>
    <property type="molecule type" value="Genomic_DNA"/>
</dbReference>
<reference evidence="3 4" key="1">
    <citation type="submission" date="2018-06" db="EMBL/GenBank/DDBJ databases">
        <title>Comparative genomics reveals the genomic features of Rhizophagus irregularis, R. cerebriforme, R. diaphanum and Gigaspora rosea, and their symbiotic lifestyle signature.</title>
        <authorList>
            <person name="Morin E."/>
            <person name="San Clemente H."/>
            <person name="Chen E.C.H."/>
            <person name="De La Providencia I."/>
            <person name="Hainaut M."/>
            <person name="Kuo A."/>
            <person name="Kohler A."/>
            <person name="Murat C."/>
            <person name="Tang N."/>
            <person name="Roy S."/>
            <person name="Loubradou J."/>
            <person name="Henrissat B."/>
            <person name="Grigoriev I.V."/>
            <person name="Corradi N."/>
            <person name="Roux C."/>
            <person name="Martin F.M."/>
        </authorList>
    </citation>
    <scope>NUCLEOTIDE SEQUENCE [LARGE SCALE GENOMIC DNA]</scope>
    <source>
        <strain evidence="3 4">DAOM 194757</strain>
    </source>
</reference>
<proteinExistence type="predicted"/>
<keyword evidence="4" id="KW-1185">Reference proteome</keyword>
<accession>A0A397U3Q6</accession>
<feature type="region of interest" description="Disordered" evidence="1">
    <location>
        <begin position="69"/>
        <end position="89"/>
    </location>
</feature>
<feature type="signal peptide" evidence="2">
    <location>
        <begin position="1"/>
        <end position="23"/>
    </location>
</feature>
<comment type="caution">
    <text evidence="3">The sequence shown here is derived from an EMBL/GenBank/DDBJ whole genome shotgun (WGS) entry which is preliminary data.</text>
</comment>
<gene>
    <name evidence="3" type="ORF">C2G38_2123078</name>
</gene>